<accession>A0A0F9HM40</accession>
<proteinExistence type="predicted"/>
<gene>
    <name evidence="1" type="ORF">LCGC14_1686570</name>
</gene>
<dbReference type="AlphaFoldDB" id="A0A0F9HM40"/>
<evidence type="ECO:0000313" key="1">
    <source>
        <dbReference type="EMBL" id="KKM16361.1"/>
    </source>
</evidence>
<sequence length="98" mass="11642">MKIELHKILESRKEILEGGGNPTDLVINPQEYKDSNLKQNLFGMDIIVDRDCEKGKVYLIDRTKIRIEPFSVPKKLSLIKRIIKRLRDIWFTIKYRVE</sequence>
<organism evidence="1">
    <name type="scientific">marine sediment metagenome</name>
    <dbReference type="NCBI Taxonomy" id="412755"/>
    <lineage>
        <taxon>unclassified sequences</taxon>
        <taxon>metagenomes</taxon>
        <taxon>ecological metagenomes</taxon>
    </lineage>
</organism>
<dbReference type="EMBL" id="LAZR01014692">
    <property type="protein sequence ID" value="KKM16361.1"/>
    <property type="molecule type" value="Genomic_DNA"/>
</dbReference>
<reference evidence="1" key="1">
    <citation type="journal article" date="2015" name="Nature">
        <title>Complex archaea that bridge the gap between prokaryotes and eukaryotes.</title>
        <authorList>
            <person name="Spang A."/>
            <person name="Saw J.H."/>
            <person name="Jorgensen S.L."/>
            <person name="Zaremba-Niedzwiedzka K."/>
            <person name="Martijn J."/>
            <person name="Lind A.E."/>
            <person name="van Eijk R."/>
            <person name="Schleper C."/>
            <person name="Guy L."/>
            <person name="Ettema T.J."/>
        </authorList>
    </citation>
    <scope>NUCLEOTIDE SEQUENCE</scope>
</reference>
<name>A0A0F9HM40_9ZZZZ</name>
<comment type="caution">
    <text evidence="1">The sequence shown here is derived from an EMBL/GenBank/DDBJ whole genome shotgun (WGS) entry which is preliminary data.</text>
</comment>
<protein>
    <submittedName>
        <fullName evidence="1">Uncharacterized protein</fullName>
    </submittedName>
</protein>